<dbReference type="RefSeq" id="WP_390309286.1">
    <property type="nucleotide sequence ID" value="NZ_JBHSNQ010000058.1"/>
</dbReference>
<dbReference type="InterPro" id="IPR020250">
    <property type="entry name" value="Plasmid_pXO2-72"/>
</dbReference>
<evidence type="ECO:0000313" key="1">
    <source>
        <dbReference type="EMBL" id="MFC5541581.1"/>
    </source>
</evidence>
<name>A0ABW0RB94_9BACL</name>
<dbReference type="Pfam" id="PF17443">
    <property type="entry name" value="pXO2-72"/>
    <property type="match status" value="1"/>
</dbReference>
<gene>
    <name evidence="1" type="ORF">ACFPOH_07365</name>
</gene>
<proteinExistence type="predicted"/>
<reference evidence="2" key="1">
    <citation type="journal article" date="2019" name="Int. J. Syst. Evol. Microbiol.">
        <title>The Global Catalogue of Microorganisms (GCM) 10K type strain sequencing project: providing services to taxonomists for standard genome sequencing and annotation.</title>
        <authorList>
            <consortium name="The Broad Institute Genomics Platform"/>
            <consortium name="The Broad Institute Genome Sequencing Center for Infectious Disease"/>
            <person name="Wu L."/>
            <person name="Ma J."/>
        </authorList>
    </citation>
    <scope>NUCLEOTIDE SEQUENCE [LARGE SCALE GENOMIC DNA]</scope>
    <source>
        <strain evidence="2">CCUG 56331</strain>
    </source>
</reference>
<evidence type="ECO:0000313" key="2">
    <source>
        <dbReference type="Proteomes" id="UP001595978"/>
    </source>
</evidence>
<dbReference type="EMBL" id="JBHSNQ010000058">
    <property type="protein sequence ID" value="MFC5541581.1"/>
    <property type="molecule type" value="Genomic_DNA"/>
</dbReference>
<dbReference type="Proteomes" id="UP001595978">
    <property type="component" value="Unassembled WGS sequence"/>
</dbReference>
<sequence length="78" mass="9317">MTNKLIDDYMTVKEAAWRWGVELRTLRERLNAKRRPVVLEEIECGLIKYFKAPDAKYGDWIISKQAMQKWYGPEPEKN</sequence>
<accession>A0ABW0RB94</accession>
<protein>
    <submittedName>
        <fullName evidence="1">Helix-turn-helix domain-containing protein</fullName>
    </submittedName>
</protein>
<organism evidence="1 2">
    <name type="scientific">Ureibacillus suwonensis</name>
    <dbReference type="NCBI Taxonomy" id="313007"/>
    <lineage>
        <taxon>Bacteria</taxon>
        <taxon>Bacillati</taxon>
        <taxon>Bacillota</taxon>
        <taxon>Bacilli</taxon>
        <taxon>Bacillales</taxon>
        <taxon>Caryophanaceae</taxon>
        <taxon>Ureibacillus</taxon>
    </lineage>
</organism>
<comment type="caution">
    <text evidence="1">The sequence shown here is derived from an EMBL/GenBank/DDBJ whole genome shotgun (WGS) entry which is preliminary data.</text>
</comment>
<keyword evidence="2" id="KW-1185">Reference proteome</keyword>